<gene>
    <name evidence="6" type="ORF">P168DRAFT_260252</name>
</gene>
<dbReference type="PROSITE" id="PS51388">
    <property type="entry name" value="GED"/>
    <property type="match status" value="1"/>
</dbReference>
<dbReference type="InterPro" id="IPR020850">
    <property type="entry name" value="GED_dom"/>
</dbReference>
<feature type="compositionally biased region" description="Acidic residues" evidence="3">
    <location>
        <begin position="424"/>
        <end position="443"/>
    </location>
</feature>
<name>A0A2I1CRI4_ASPC2</name>
<evidence type="ECO:0000259" key="4">
    <source>
        <dbReference type="PROSITE" id="PS51388"/>
    </source>
</evidence>
<dbReference type="GO" id="GO:0016559">
    <property type="term" value="P:peroxisome fission"/>
    <property type="evidence" value="ECO:0007669"/>
    <property type="project" value="TreeGrafter"/>
</dbReference>
<dbReference type="Proteomes" id="UP000234254">
    <property type="component" value="Unassembled WGS sequence"/>
</dbReference>
<dbReference type="SMART" id="SM00053">
    <property type="entry name" value="DYNc"/>
    <property type="match status" value="1"/>
</dbReference>
<dbReference type="PRINTS" id="PR00195">
    <property type="entry name" value="DYNAMIN"/>
</dbReference>
<dbReference type="GO" id="GO:0016020">
    <property type="term" value="C:membrane"/>
    <property type="evidence" value="ECO:0007669"/>
    <property type="project" value="TreeGrafter"/>
</dbReference>
<dbReference type="Gene3D" id="3.40.50.300">
    <property type="entry name" value="P-loop containing nucleotide triphosphate hydrolases"/>
    <property type="match status" value="1"/>
</dbReference>
<evidence type="ECO:0000256" key="1">
    <source>
        <dbReference type="ARBA" id="ARBA00022741"/>
    </source>
</evidence>
<evidence type="ECO:0000256" key="3">
    <source>
        <dbReference type="SAM" id="MobiDB-lite"/>
    </source>
</evidence>
<dbReference type="VEuPathDB" id="FungiDB:P168DRAFT_260252"/>
<evidence type="ECO:0000256" key="2">
    <source>
        <dbReference type="ARBA" id="ARBA00023134"/>
    </source>
</evidence>
<dbReference type="Gene3D" id="1.20.120.1240">
    <property type="entry name" value="Dynamin, middle domain"/>
    <property type="match status" value="1"/>
</dbReference>
<keyword evidence="1" id="KW-0547">Nucleotide-binding</keyword>
<dbReference type="InterPro" id="IPR030381">
    <property type="entry name" value="G_DYNAMIN_dom"/>
</dbReference>
<dbReference type="RefSeq" id="XP_024688821.1">
    <property type="nucleotide sequence ID" value="XM_024834665.1"/>
</dbReference>
<dbReference type="OrthoDB" id="415706at2759"/>
<dbReference type="GO" id="GO:0005739">
    <property type="term" value="C:mitochondrion"/>
    <property type="evidence" value="ECO:0007669"/>
    <property type="project" value="TreeGrafter"/>
</dbReference>
<keyword evidence="2" id="KW-0342">GTP-binding</keyword>
<dbReference type="PANTHER" id="PTHR11566">
    <property type="entry name" value="DYNAMIN"/>
    <property type="match status" value="1"/>
</dbReference>
<sequence length="737" mass="83408">MERSQNPDQLALSDPALLDKIDKLFACNVGEYISLPQLVVVGDQSSGKSSVLEGLTRLPFPRDSGLCTRFATQIIFRRTKEHSARTITASALPGPDASTEKAAALKEWTWRKDGTFDSDEFSDVMNEVHALMGVSIVPNGAKSTFSNDVFRLEICGPDEDHLSVIDVPGIFKNTVPGVTSKADIQLVHNMVVGYMKNARSIMLMVVPANVDIATQEIVELAREYDPNGQRTLGVLTKPDLVDTGAEQRVLDLIHGEDLIFKHGWFLVRNLGQRELQEGGVDRNAAEDAFRQTEPWNSVPQDRFGVQSLRLRLQEAVIHNARQSFSQVRSEIMKRLKSRQKSLKNLGDERVTSEQQRSFLLGVVSRFQEITSHGLNSNYAMDDVFDNHPDLRIATLVMNCYVAFAESLSSWAHEYRFSSQKETNDSEDEQTPGETDSESQDEEPNNNSDMRDRESINESDAPPGIDTRTTDDIEELTEILHESTLERYPKSSGIYQWLTEVFHLSRGFEMGTFNPSILAEVFRKQSAKWPNFAQGHISDVVILVHRFILKALELSCVNQRVCDRLKARLINDLLSQYRDAMKQVCFLLHIERNGTPLTLNHYFNDTLQQRRAARIQAHLAPKVISDHKRGEIVRLSDVSTAHNKSNTRQTVEDIHDILQSYYKASLKRFADNVCMQAADFYLVHGPETPTKLFSSLFVHKLSMEDLEEIAGEEPQARRLRAQLVKEIRDLEAGKRILL</sequence>
<reference evidence="6" key="1">
    <citation type="submission" date="2016-12" db="EMBL/GenBank/DDBJ databases">
        <title>The genomes of Aspergillus section Nigri reveals drivers in fungal speciation.</title>
        <authorList>
            <consortium name="DOE Joint Genome Institute"/>
            <person name="Vesth T.C."/>
            <person name="Nybo J."/>
            <person name="Theobald S."/>
            <person name="Brandl J."/>
            <person name="Frisvad J.C."/>
            <person name="Nielsen K.F."/>
            <person name="Lyhne E.K."/>
            <person name="Kogle M.E."/>
            <person name="Kuo A."/>
            <person name="Riley R."/>
            <person name="Clum A."/>
            <person name="Nolan M."/>
            <person name="Lipzen A."/>
            <person name="Salamov A."/>
            <person name="Henrissat B."/>
            <person name="Wiebenga A."/>
            <person name="De vries R.P."/>
            <person name="Grigoriev I.V."/>
            <person name="Mortensen U.H."/>
            <person name="Andersen M.R."/>
            <person name="Baker S.E."/>
        </authorList>
    </citation>
    <scope>NUCLEOTIDE SEQUENCE</scope>
    <source>
        <strain evidence="6">IBT 28561</strain>
    </source>
</reference>
<keyword evidence="7" id="KW-1185">Reference proteome</keyword>
<proteinExistence type="predicted"/>
<dbReference type="FunFam" id="3.40.50.300:FF:001425">
    <property type="entry name" value="Dynamin GTPase, putative"/>
    <property type="match status" value="1"/>
</dbReference>
<organism evidence="6 7">
    <name type="scientific">Aspergillus campestris (strain IBT 28561)</name>
    <dbReference type="NCBI Taxonomy" id="1392248"/>
    <lineage>
        <taxon>Eukaryota</taxon>
        <taxon>Fungi</taxon>
        <taxon>Dikarya</taxon>
        <taxon>Ascomycota</taxon>
        <taxon>Pezizomycotina</taxon>
        <taxon>Eurotiomycetes</taxon>
        <taxon>Eurotiomycetidae</taxon>
        <taxon>Eurotiales</taxon>
        <taxon>Aspergillaceae</taxon>
        <taxon>Aspergillus</taxon>
        <taxon>Aspergillus subgen. Circumdati</taxon>
    </lineage>
</organism>
<dbReference type="CDD" id="cd08771">
    <property type="entry name" value="DLP_1"/>
    <property type="match status" value="1"/>
</dbReference>
<dbReference type="EMBL" id="MSFM01000015">
    <property type="protein sequence ID" value="PKY00227.1"/>
    <property type="molecule type" value="Genomic_DNA"/>
</dbReference>
<dbReference type="PROSITE" id="PS51718">
    <property type="entry name" value="G_DYNAMIN_2"/>
    <property type="match status" value="1"/>
</dbReference>
<feature type="region of interest" description="Disordered" evidence="3">
    <location>
        <begin position="418"/>
        <end position="469"/>
    </location>
</feature>
<dbReference type="GO" id="GO:0008017">
    <property type="term" value="F:microtubule binding"/>
    <property type="evidence" value="ECO:0007669"/>
    <property type="project" value="TreeGrafter"/>
</dbReference>
<dbReference type="Pfam" id="PF00350">
    <property type="entry name" value="Dynamin_N"/>
    <property type="match status" value="1"/>
</dbReference>
<dbReference type="GeneID" id="36542189"/>
<dbReference type="SUPFAM" id="SSF52540">
    <property type="entry name" value="P-loop containing nucleoside triphosphate hydrolases"/>
    <property type="match status" value="1"/>
</dbReference>
<dbReference type="InterPro" id="IPR045063">
    <property type="entry name" value="Dynamin_N"/>
</dbReference>
<comment type="caution">
    <text evidence="6">The sequence shown here is derived from an EMBL/GenBank/DDBJ whole genome shotgun (WGS) entry which is preliminary data.</text>
</comment>
<evidence type="ECO:0008006" key="8">
    <source>
        <dbReference type="Google" id="ProtNLM"/>
    </source>
</evidence>
<dbReference type="PANTHER" id="PTHR11566:SF215">
    <property type="entry name" value="DYNAMIN GTPASE"/>
    <property type="match status" value="1"/>
</dbReference>
<dbReference type="GO" id="GO:0048312">
    <property type="term" value="P:intracellular distribution of mitochondria"/>
    <property type="evidence" value="ECO:0007669"/>
    <property type="project" value="TreeGrafter"/>
</dbReference>
<dbReference type="GO" id="GO:0006897">
    <property type="term" value="P:endocytosis"/>
    <property type="evidence" value="ECO:0007669"/>
    <property type="project" value="TreeGrafter"/>
</dbReference>
<dbReference type="GO" id="GO:0000266">
    <property type="term" value="P:mitochondrial fission"/>
    <property type="evidence" value="ECO:0007669"/>
    <property type="project" value="TreeGrafter"/>
</dbReference>
<dbReference type="InterPro" id="IPR022812">
    <property type="entry name" value="Dynamin"/>
</dbReference>
<evidence type="ECO:0000259" key="5">
    <source>
        <dbReference type="PROSITE" id="PS51718"/>
    </source>
</evidence>
<dbReference type="GO" id="GO:0005874">
    <property type="term" value="C:microtubule"/>
    <property type="evidence" value="ECO:0007669"/>
    <property type="project" value="TreeGrafter"/>
</dbReference>
<dbReference type="InterPro" id="IPR001401">
    <property type="entry name" value="Dynamin_GTPase"/>
</dbReference>
<feature type="domain" description="GED" evidence="4">
    <location>
        <begin position="650"/>
        <end position="737"/>
    </location>
</feature>
<evidence type="ECO:0000313" key="6">
    <source>
        <dbReference type="EMBL" id="PKY00227.1"/>
    </source>
</evidence>
<dbReference type="GO" id="GO:0005525">
    <property type="term" value="F:GTP binding"/>
    <property type="evidence" value="ECO:0007669"/>
    <property type="project" value="InterPro"/>
</dbReference>
<accession>A0A2I1CRI4</accession>
<feature type="domain" description="Dynamin-type G" evidence="5">
    <location>
        <begin position="32"/>
        <end position="325"/>
    </location>
</feature>
<dbReference type="GO" id="GO:0003924">
    <property type="term" value="F:GTPase activity"/>
    <property type="evidence" value="ECO:0007669"/>
    <property type="project" value="InterPro"/>
</dbReference>
<dbReference type="AlphaFoldDB" id="A0A2I1CRI4"/>
<dbReference type="Pfam" id="PF01031">
    <property type="entry name" value="Dynamin_M"/>
    <property type="match status" value="1"/>
</dbReference>
<dbReference type="InterPro" id="IPR027417">
    <property type="entry name" value="P-loop_NTPase"/>
</dbReference>
<dbReference type="InterPro" id="IPR000375">
    <property type="entry name" value="Dynamin_stalk"/>
</dbReference>
<evidence type="ECO:0000313" key="7">
    <source>
        <dbReference type="Proteomes" id="UP000234254"/>
    </source>
</evidence>
<protein>
    <recommendedName>
        <fullName evidence="8">P-loop containing nucleoside triphosphate hydrolase protein</fullName>
    </recommendedName>
</protein>